<dbReference type="InterPro" id="IPR002347">
    <property type="entry name" value="SDR_fam"/>
</dbReference>
<evidence type="ECO:0000256" key="2">
    <source>
        <dbReference type="ARBA" id="ARBA00023002"/>
    </source>
</evidence>
<name>A0A9X1YCP7_9PROT</name>
<dbReference type="InterPro" id="IPR036291">
    <property type="entry name" value="NAD(P)-bd_dom_sf"/>
</dbReference>
<sequence>MRATEMFDLTGRVAVVTGGASGLGLAYAEAMVENGARVVLMDVDGAAVAAAARRLGAGAHGEAVDVLDRAGLRGAFEAVAAREGRIDVVFANAGIDVPPGYLGKDGTRATGRALEDVPDEIWDRIIGINLTGVFVTVQAAARQMRAQGGGGSIVVTTSVAGQRASPMPAFPYMPAKAGAAHLVRQLALELAAYGIRVNAIAPGMIATAIGGGHTLTEAVQAGVARKTPLRRMGQPEDVKGAALLLASAASSYITGTEIVIDGGRMLGLADPG</sequence>
<comment type="similarity">
    <text evidence="1">Belongs to the short-chain dehydrogenases/reductases (SDR) family.</text>
</comment>
<organism evidence="3 4">
    <name type="scientific">Roseomonas acroporae</name>
    <dbReference type="NCBI Taxonomy" id="2937791"/>
    <lineage>
        <taxon>Bacteria</taxon>
        <taxon>Pseudomonadati</taxon>
        <taxon>Pseudomonadota</taxon>
        <taxon>Alphaproteobacteria</taxon>
        <taxon>Acetobacterales</taxon>
        <taxon>Roseomonadaceae</taxon>
        <taxon>Roseomonas</taxon>
    </lineage>
</organism>
<dbReference type="AlphaFoldDB" id="A0A9X1YCP7"/>
<dbReference type="PRINTS" id="PR00080">
    <property type="entry name" value="SDRFAMILY"/>
</dbReference>
<gene>
    <name evidence="3" type="ORF">M0638_23580</name>
</gene>
<dbReference type="EMBL" id="JALPRX010000118">
    <property type="protein sequence ID" value="MCK8787357.1"/>
    <property type="molecule type" value="Genomic_DNA"/>
</dbReference>
<keyword evidence="4" id="KW-1185">Reference proteome</keyword>
<keyword evidence="2" id="KW-0560">Oxidoreductase</keyword>
<dbReference type="CDD" id="cd05233">
    <property type="entry name" value="SDR_c"/>
    <property type="match status" value="1"/>
</dbReference>
<reference evidence="3" key="1">
    <citation type="submission" date="2022-04" db="EMBL/GenBank/DDBJ databases">
        <title>Roseomonas acroporae sp. nov., isolated from coral Acropora digitifera.</title>
        <authorList>
            <person name="Sun H."/>
        </authorList>
    </citation>
    <scope>NUCLEOTIDE SEQUENCE</scope>
    <source>
        <strain evidence="3">NAR14</strain>
    </source>
</reference>
<dbReference type="PANTHER" id="PTHR43008">
    <property type="entry name" value="BENZIL REDUCTASE"/>
    <property type="match status" value="1"/>
</dbReference>
<evidence type="ECO:0000313" key="4">
    <source>
        <dbReference type="Proteomes" id="UP001139516"/>
    </source>
</evidence>
<dbReference type="Gene3D" id="3.40.50.720">
    <property type="entry name" value="NAD(P)-binding Rossmann-like Domain"/>
    <property type="match status" value="1"/>
</dbReference>
<proteinExistence type="inferred from homology"/>
<comment type="caution">
    <text evidence="3">The sequence shown here is derived from an EMBL/GenBank/DDBJ whole genome shotgun (WGS) entry which is preliminary data.</text>
</comment>
<dbReference type="Pfam" id="PF13561">
    <property type="entry name" value="adh_short_C2"/>
    <property type="match status" value="1"/>
</dbReference>
<evidence type="ECO:0000313" key="3">
    <source>
        <dbReference type="EMBL" id="MCK8787357.1"/>
    </source>
</evidence>
<dbReference type="GO" id="GO:0050664">
    <property type="term" value="F:oxidoreductase activity, acting on NAD(P)H, oxygen as acceptor"/>
    <property type="evidence" value="ECO:0007669"/>
    <property type="project" value="TreeGrafter"/>
</dbReference>
<accession>A0A9X1YCP7</accession>
<dbReference type="SUPFAM" id="SSF51735">
    <property type="entry name" value="NAD(P)-binding Rossmann-fold domains"/>
    <property type="match status" value="1"/>
</dbReference>
<protein>
    <submittedName>
        <fullName evidence="3">SDR family oxidoreductase</fullName>
    </submittedName>
</protein>
<dbReference type="FunFam" id="3.40.50.720:FF:000084">
    <property type="entry name" value="Short-chain dehydrogenase reductase"/>
    <property type="match status" value="1"/>
</dbReference>
<evidence type="ECO:0000256" key="1">
    <source>
        <dbReference type="ARBA" id="ARBA00006484"/>
    </source>
</evidence>
<dbReference type="PRINTS" id="PR00081">
    <property type="entry name" value="GDHRDH"/>
</dbReference>
<dbReference type="RefSeq" id="WP_248669408.1">
    <property type="nucleotide sequence ID" value="NZ_JALPRX010000118.1"/>
</dbReference>
<dbReference type="PANTHER" id="PTHR43008:SF4">
    <property type="entry name" value="CHAIN DEHYDROGENASE, PUTATIVE (AFU_ORTHOLOGUE AFUA_4G08710)-RELATED"/>
    <property type="match status" value="1"/>
</dbReference>
<dbReference type="Proteomes" id="UP001139516">
    <property type="component" value="Unassembled WGS sequence"/>
</dbReference>